<evidence type="ECO:0000313" key="1">
    <source>
        <dbReference type="EMBL" id="KAJ7732855.1"/>
    </source>
</evidence>
<comment type="caution">
    <text evidence="1">The sequence shown here is derived from an EMBL/GenBank/DDBJ whole genome shotgun (WGS) entry which is preliminary data.</text>
</comment>
<accession>A0AAD7I359</accession>
<keyword evidence="2" id="KW-1185">Reference proteome</keyword>
<protein>
    <submittedName>
        <fullName evidence="1">Uncharacterized protein</fullName>
    </submittedName>
</protein>
<gene>
    <name evidence="1" type="ORF">B0H16DRAFT_1328496</name>
</gene>
<sequence length="117" mass="13243">RAQFMFDGVNFSRASMHLGNSLVLYYPSPSASTPIPGSIEQILSKGEKTSFVIRRQAPLPQGKEDPFARYFPHFPAQTYSSKMLDTTDMVEPHMILSHFARFEFSQDRAVVVNLSRS</sequence>
<feature type="non-terminal residue" evidence="1">
    <location>
        <position position="1"/>
    </location>
</feature>
<organism evidence="1 2">
    <name type="scientific">Mycena metata</name>
    <dbReference type="NCBI Taxonomy" id="1033252"/>
    <lineage>
        <taxon>Eukaryota</taxon>
        <taxon>Fungi</taxon>
        <taxon>Dikarya</taxon>
        <taxon>Basidiomycota</taxon>
        <taxon>Agaricomycotina</taxon>
        <taxon>Agaricomycetes</taxon>
        <taxon>Agaricomycetidae</taxon>
        <taxon>Agaricales</taxon>
        <taxon>Marasmiineae</taxon>
        <taxon>Mycenaceae</taxon>
        <taxon>Mycena</taxon>
    </lineage>
</organism>
<dbReference type="EMBL" id="JARKIB010000142">
    <property type="protein sequence ID" value="KAJ7732855.1"/>
    <property type="molecule type" value="Genomic_DNA"/>
</dbReference>
<reference evidence="1" key="1">
    <citation type="submission" date="2023-03" db="EMBL/GenBank/DDBJ databases">
        <title>Massive genome expansion in bonnet fungi (Mycena s.s.) driven by repeated elements and novel gene families across ecological guilds.</title>
        <authorList>
            <consortium name="Lawrence Berkeley National Laboratory"/>
            <person name="Harder C.B."/>
            <person name="Miyauchi S."/>
            <person name="Viragh M."/>
            <person name="Kuo A."/>
            <person name="Thoen E."/>
            <person name="Andreopoulos B."/>
            <person name="Lu D."/>
            <person name="Skrede I."/>
            <person name="Drula E."/>
            <person name="Henrissat B."/>
            <person name="Morin E."/>
            <person name="Kohler A."/>
            <person name="Barry K."/>
            <person name="LaButti K."/>
            <person name="Morin E."/>
            <person name="Salamov A."/>
            <person name="Lipzen A."/>
            <person name="Mereny Z."/>
            <person name="Hegedus B."/>
            <person name="Baldrian P."/>
            <person name="Stursova M."/>
            <person name="Weitz H."/>
            <person name="Taylor A."/>
            <person name="Grigoriev I.V."/>
            <person name="Nagy L.G."/>
            <person name="Martin F."/>
            <person name="Kauserud H."/>
        </authorList>
    </citation>
    <scope>NUCLEOTIDE SEQUENCE</scope>
    <source>
        <strain evidence="1">CBHHK182m</strain>
    </source>
</reference>
<dbReference type="Proteomes" id="UP001215598">
    <property type="component" value="Unassembled WGS sequence"/>
</dbReference>
<name>A0AAD7I359_9AGAR</name>
<evidence type="ECO:0000313" key="2">
    <source>
        <dbReference type="Proteomes" id="UP001215598"/>
    </source>
</evidence>
<dbReference type="AlphaFoldDB" id="A0AAD7I359"/>
<proteinExistence type="predicted"/>